<proteinExistence type="predicted"/>
<keyword evidence="3 6" id="KW-0812">Transmembrane</keyword>
<feature type="transmembrane region" description="Helical" evidence="6">
    <location>
        <begin position="41"/>
        <end position="62"/>
    </location>
</feature>
<evidence type="ECO:0000313" key="7">
    <source>
        <dbReference type="EMBL" id="GEL00954.1"/>
    </source>
</evidence>
<dbReference type="InterPro" id="IPR050833">
    <property type="entry name" value="Poly_Biosynth_Transport"/>
</dbReference>
<feature type="transmembrane region" description="Helical" evidence="6">
    <location>
        <begin position="12"/>
        <end position="35"/>
    </location>
</feature>
<dbReference type="GO" id="GO:0005886">
    <property type="term" value="C:plasma membrane"/>
    <property type="evidence" value="ECO:0007669"/>
    <property type="project" value="UniProtKB-SubCell"/>
</dbReference>
<keyword evidence="5 6" id="KW-0472">Membrane</keyword>
<keyword evidence="4 6" id="KW-1133">Transmembrane helix</keyword>
<evidence type="ECO:0000256" key="4">
    <source>
        <dbReference type="ARBA" id="ARBA00022989"/>
    </source>
</evidence>
<organism evidence="7 8">
    <name type="scientific">Swaminathania salitolerans</name>
    <dbReference type="NCBI Taxonomy" id="182838"/>
    <lineage>
        <taxon>Bacteria</taxon>
        <taxon>Pseudomonadati</taxon>
        <taxon>Pseudomonadota</taxon>
        <taxon>Alphaproteobacteria</taxon>
        <taxon>Acetobacterales</taxon>
        <taxon>Acetobacteraceae</taxon>
        <taxon>Swaminathania</taxon>
    </lineage>
</organism>
<name>A0A511BMS9_9PROT</name>
<feature type="transmembrane region" description="Helical" evidence="6">
    <location>
        <begin position="127"/>
        <end position="143"/>
    </location>
</feature>
<dbReference type="Proteomes" id="UP000321405">
    <property type="component" value="Unassembled WGS sequence"/>
</dbReference>
<comment type="subcellular location">
    <subcellularLocation>
        <location evidence="1">Cell membrane</location>
        <topology evidence="1">Multi-pass membrane protein</topology>
    </subcellularLocation>
</comment>
<dbReference type="EMBL" id="BJVC01000001">
    <property type="protein sequence ID" value="GEL00954.1"/>
    <property type="molecule type" value="Genomic_DNA"/>
</dbReference>
<feature type="transmembrane region" description="Helical" evidence="6">
    <location>
        <begin position="348"/>
        <end position="365"/>
    </location>
</feature>
<keyword evidence="2" id="KW-1003">Cell membrane</keyword>
<accession>A0A511BMS9</accession>
<sequence>MSKQSSAGRRIVNNVSFLTLGRIATAICSFAYIAFAVRALGLTQFGFLILIHSLGIMASTLSRMQSWQTLIRFGNEPYARRDLETLRRILGFCIRLDLASSIGALVIGLVSVTIYSHVAHWSPTIRGLAYGYALVAPFMYTGWSNGVLRLTERFHLVPVSDSITAVFRTIGTGVGFVLHLGLEYFILVWAGAVLLDYGLFLFFALRTLRDRIGLRIGPEDVFSQWRWRLPGMWQFTRSTTINQTLGAVSGHVGTLIVGSLLGSADAAVFRICRQIADGIVTPAQMLAPVLYPELVKMRDRQDWSGLKRLTWKIFFLLCGVSVLLLLVAAFFGGHIFALMLHIHVRGTTYYISVMLVSAVLTLLVVPLEPLLTVLGQIGFLMTNRTWITLAYFPLLVLLTSQWSLAGACYATAFTSLVMFTTRLWRAVSSSMQPATEIRTQENA</sequence>
<feature type="transmembrane region" description="Helical" evidence="6">
    <location>
        <begin position="313"/>
        <end position="342"/>
    </location>
</feature>
<dbReference type="PANTHER" id="PTHR30250">
    <property type="entry name" value="PST FAMILY PREDICTED COLANIC ACID TRANSPORTER"/>
    <property type="match status" value="1"/>
</dbReference>
<gene>
    <name evidence="7" type="ORF">SSA02_01170</name>
</gene>
<comment type="caution">
    <text evidence="7">The sequence shown here is derived from an EMBL/GenBank/DDBJ whole genome shotgun (WGS) entry which is preliminary data.</text>
</comment>
<evidence type="ECO:0000313" key="8">
    <source>
        <dbReference type="Proteomes" id="UP000321405"/>
    </source>
</evidence>
<dbReference type="PANTHER" id="PTHR30250:SF31">
    <property type="entry name" value="INNER MEMBRANE PROTEIN YGHQ"/>
    <property type="match status" value="1"/>
</dbReference>
<feature type="transmembrane region" description="Helical" evidence="6">
    <location>
        <begin position="184"/>
        <end position="205"/>
    </location>
</feature>
<dbReference type="AlphaFoldDB" id="A0A511BMS9"/>
<evidence type="ECO:0000256" key="3">
    <source>
        <dbReference type="ARBA" id="ARBA00022692"/>
    </source>
</evidence>
<evidence type="ECO:0000256" key="2">
    <source>
        <dbReference type="ARBA" id="ARBA00022475"/>
    </source>
</evidence>
<dbReference type="RefSeq" id="WP_186807607.1">
    <property type="nucleotide sequence ID" value="NZ_BJVC01000001.1"/>
</dbReference>
<keyword evidence="8" id="KW-1185">Reference proteome</keyword>
<evidence type="ECO:0000256" key="5">
    <source>
        <dbReference type="ARBA" id="ARBA00023136"/>
    </source>
</evidence>
<feature type="transmembrane region" description="Helical" evidence="6">
    <location>
        <begin position="155"/>
        <end position="178"/>
    </location>
</feature>
<evidence type="ECO:0000256" key="6">
    <source>
        <dbReference type="SAM" id="Phobius"/>
    </source>
</evidence>
<reference evidence="7 8" key="1">
    <citation type="submission" date="2019-07" db="EMBL/GenBank/DDBJ databases">
        <title>Whole genome shotgun sequence of Swaminathania salitolerans NBRC 104436.</title>
        <authorList>
            <person name="Hosoyama A."/>
            <person name="Uohara A."/>
            <person name="Ohji S."/>
            <person name="Ichikawa N."/>
        </authorList>
    </citation>
    <scope>NUCLEOTIDE SEQUENCE [LARGE SCALE GENOMIC DNA]</scope>
    <source>
        <strain evidence="7 8">NBRC 104436</strain>
    </source>
</reference>
<evidence type="ECO:0000256" key="1">
    <source>
        <dbReference type="ARBA" id="ARBA00004651"/>
    </source>
</evidence>
<feature type="transmembrane region" description="Helical" evidence="6">
    <location>
        <begin position="89"/>
        <end position="115"/>
    </location>
</feature>
<protein>
    <submittedName>
        <fullName evidence="7">Teichoic acid transporter</fullName>
    </submittedName>
</protein>